<evidence type="ECO:0000256" key="8">
    <source>
        <dbReference type="ARBA" id="ARBA00022777"/>
    </source>
</evidence>
<dbReference type="Proteomes" id="UP000617531">
    <property type="component" value="Unassembled WGS sequence"/>
</dbReference>
<dbReference type="SMART" id="SM00304">
    <property type="entry name" value="HAMP"/>
    <property type="match status" value="1"/>
</dbReference>
<comment type="subcellular location">
    <subcellularLocation>
        <location evidence="3">Cell membrane</location>
    </subcellularLocation>
</comment>
<dbReference type="AlphaFoldDB" id="A0A8J3LZU3"/>
<dbReference type="SMART" id="SM00388">
    <property type="entry name" value="HisKA"/>
    <property type="match status" value="1"/>
</dbReference>
<dbReference type="InterPro" id="IPR003661">
    <property type="entry name" value="HisK_dim/P_dom"/>
</dbReference>
<keyword evidence="5" id="KW-0597">Phosphoprotein</keyword>
<evidence type="ECO:0000313" key="16">
    <source>
        <dbReference type="Proteomes" id="UP000617531"/>
    </source>
</evidence>
<evidence type="ECO:0000256" key="4">
    <source>
        <dbReference type="ARBA" id="ARBA00012438"/>
    </source>
</evidence>
<comment type="catalytic activity">
    <reaction evidence="1">
        <text>ATP + protein L-histidine = ADP + protein N-phospho-L-histidine.</text>
        <dbReference type="EC" id="2.7.13.3"/>
    </reaction>
</comment>
<dbReference type="PRINTS" id="PR00344">
    <property type="entry name" value="BCTRLSENSOR"/>
</dbReference>
<sequence>MKRWSLGTRLVVGIVGLLTVLAIAIAVVTVAASRGQQVTRLDSLLAAAAGRSSDAVDAGFTGPAPIIQILPGQGAGAVGMVITADTVYAGYIGTDGDLRSLDADQLVALDEVPEGGDPVTVDLGDLGDYRVVSTELSDGRIVVNGLSLAEADAATASLIQTIAAVSLAAIALALALGALVVRVALRPLTGVVETASRVSELPLETGAVSMPERVPVDAPDTEVGQVGTALNRLLGKVETSLAVRHESEQKLRRFVADASHELRTPLASIRGYAELGQRPARLPADTARSLERIESESVRMSTLVEEMLLLARLDAGRDLRAEPVALGALLVETVSDAHVAGPDHHWDLELPPDDIEVRGDPDRLRQALGNLLANARVHTPPGTTVTVALAPTEGGAAITVTDDGPGIDADLQHTLFERFTRGDDSRSRVAGSTGLGLAIVAAIVGAHDGTVTVESVPGRTVFRIELPRDDGSPDDPELPHS</sequence>
<accession>A0A8J3LZU3</accession>
<keyword evidence="10" id="KW-0902">Two-component regulatory system</keyword>
<reference evidence="15" key="1">
    <citation type="journal article" date="2014" name="Int. J. Syst. Evol. Microbiol.">
        <title>Complete genome sequence of Corynebacterium casei LMG S-19264T (=DSM 44701T), isolated from a smear-ripened cheese.</title>
        <authorList>
            <consortium name="US DOE Joint Genome Institute (JGI-PGF)"/>
            <person name="Walter F."/>
            <person name="Albersmeier A."/>
            <person name="Kalinowski J."/>
            <person name="Ruckert C."/>
        </authorList>
    </citation>
    <scope>NUCLEOTIDE SEQUENCE</scope>
    <source>
        <strain evidence="15">CGMCC 1.16548</strain>
    </source>
</reference>
<dbReference type="InterPro" id="IPR036890">
    <property type="entry name" value="HATPase_C_sf"/>
</dbReference>
<dbReference type="EMBL" id="BNAI01000001">
    <property type="protein sequence ID" value="GHF06648.1"/>
    <property type="molecule type" value="Genomic_DNA"/>
</dbReference>
<evidence type="ECO:0000256" key="7">
    <source>
        <dbReference type="ARBA" id="ARBA00022692"/>
    </source>
</evidence>
<keyword evidence="9 12" id="KW-1133">Transmembrane helix</keyword>
<dbReference type="InterPro" id="IPR036097">
    <property type="entry name" value="HisK_dim/P_sf"/>
</dbReference>
<evidence type="ECO:0000256" key="3">
    <source>
        <dbReference type="ARBA" id="ARBA00004236"/>
    </source>
</evidence>
<evidence type="ECO:0000256" key="1">
    <source>
        <dbReference type="ARBA" id="ARBA00000085"/>
    </source>
</evidence>
<gene>
    <name evidence="15" type="ORF">GCM10011600_04070</name>
</gene>
<evidence type="ECO:0000256" key="2">
    <source>
        <dbReference type="ARBA" id="ARBA00001968"/>
    </source>
</evidence>
<dbReference type="Pfam" id="PF00512">
    <property type="entry name" value="HisKA"/>
    <property type="match status" value="1"/>
</dbReference>
<evidence type="ECO:0000256" key="5">
    <source>
        <dbReference type="ARBA" id="ARBA00022553"/>
    </source>
</evidence>
<dbReference type="SUPFAM" id="SSF55874">
    <property type="entry name" value="ATPase domain of HSP90 chaperone/DNA topoisomerase II/histidine kinase"/>
    <property type="match status" value="1"/>
</dbReference>
<comment type="caution">
    <text evidence="15">The sequence shown here is derived from an EMBL/GenBank/DDBJ whole genome shotgun (WGS) entry which is preliminary data.</text>
</comment>
<keyword evidence="7 12" id="KW-0812">Transmembrane</keyword>
<evidence type="ECO:0000256" key="6">
    <source>
        <dbReference type="ARBA" id="ARBA00022679"/>
    </source>
</evidence>
<evidence type="ECO:0000256" key="10">
    <source>
        <dbReference type="ARBA" id="ARBA00023012"/>
    </source>
</evidence>
<feature type="transmembrane region" description="Helical" evidence="12">
    <location>
        <begin position="158"/>
        <end position="181"/>
    </location>
</feature>
<dbReference type="FunFam" id="1.10.287.130:FF:000001">
    <property type="entry name" value="Two-component sensor histidine kinase"/>
    <property type="match status" value="1"/>
</dbReference>
<evidence type="ECO:0000256" key="12">
    <source>
        <dbReference type="SAM" id="Phobius"/>
    </source>
</evidence>
<keyword evidence="8 15" id="KW-0418">Kinase</keyword>
<dbReference type="InterPro" id="IPR004358">
    <property type="entry name" value="Sig_transdc_His_kin-like_C"/>
</dbReference>
<dbReference type="RefSeq" id="WP_191281704.1">
    <property type="nucleotide sequence ID" value="NZ_BNAI01000001.1"/>
</dbReference>
<keyword evidence="6" id="KW-0808">Transferase</keyword>
<dbReference type="PANTHER" id="PTHR45436:SF5">
    <property type="entry name" value="SENSOR HISTIDINE KINASE TRCS"/>
    <property type="match status" value="1"/>
</dbReference>
<reference evidence="15" key="2">
    <citation type="submission" date="2020-09" db="EMBL/GenBank/DDBJ databases">
        <authorList>
            <person name="Sun Q."/>
            <person name="Zhou Y."/>
        </authorList>
    </citation>
    <scope>NUCLEOTIDE SEQUENCE</scope>
    <source>
        <strain evidence="15">CGMCC 1.16548</strain>
    </source>
</reference>
<feature type="domain" description="Histidine kinase" evidence="13">
    <location>
        <begin position="257"/>
        <end position="470"/>
    </location>
</feature>
<dbReference type="SUPFAM" id="SSF47384">
    <property type="entry name" value="Homodimeric domain of signal transducing histidine kinase"/>
    <property type="match status" value="1"/>
</dbReference>
<dbReference type="PANTHER" id="PTHR45436">
    <property type="entry name" value="SENSOR HISTIDINE KINASE YKOH"/>
    <property type="match status" value="1"/>
</dbReference>
<dbReference type="GO" id="GO:0005886">
    <property type="term" value="C:plasma membrane"/>
    <property type="evidence" value="ECO:0007669"/>
    <property type="project" value="UniProtKB-SubCell"/>
</dbReference>
<dbReference type="EC" id="2.7.13.3" evidence="4"/>
<dbReference type="InterPro" id="IPR003660">
    <property type="entry name" value="HAMP_dom"/>
</dbReference>
<evidence type="ECO:0000259" key="14">
    <source>
        <dbReference type="PROSITE" id="PS50885"/>
    </source>
</evidence>
<dbReference type="InterPro" id="IPR003594">
    <property type="entry name" value="HATPase_dom"/>
</dbReference>
<keyword evidence="16" id="KW-1185">Reference proteome</keyword>
<dbReference type="GO" id="GO:0000155">
    <property type="term" value="F:phosphorelay sensor kinase activity"/>
    <property type="evidence" value="ECO:0007669"/>
    <property type="project" value="InterPro"/>
</dbReference>
<evidence type="ECO:0000313" key="15">
    <source>
        <dbReference type="EMBL" id="GHF06648.1"/>
    </source>
</evidence>
<dbReference type="GO" id="GO:0005509">
    <property type="term" value="F:calcium ion binding"/>
    <property type="evidence" value="ECO:0007669"/>
    <property type="project" value="UniProtKB-ARBA"/>
</dbReference>
<dbReference type="CDD" id="cd00082">
    <property type="entry name" value="HisKA"/>
    <property type="match status" value="1"/>
</dbReference>
<organism evidence="15 16">
    <name type="scientific">Pseudolysinimonas yzui</name>
    <dbReference type="NCBI Taxonomy" id="2708254"/>
    <lineage>
        <taxon>Bacteria</taxon>
        <taxon>Bacillati</taxon>
        <taxon>Actinomycetota</taxon>
        <taxon>Actinomycetes</taxon>
        <taxon>Micrococcales</taxon>
        <taxon>Microbacteriaceae</taxon>
        <taxon>Pseudolysinimonas</taxon>
    </lineage>
</organism>
<dbReference type="Gene3D" id="3.30.565.10">
    <property type="entry name" value="Histidine kinase-like ATPase, C-terminal domain"/>
    <property type="match status" value="1"/>
</dbReference>
<evidence type="ECO:0000259" key="13">
    <source>
        <dbReference type="PROSITE" id="PS50109"/>
    </source>
</evidence>
<dbReference type="PROSITE" id="PS50885">
    <property type="entry name" value="HAMP"/>
    <property type="match status" value="1"/>
</dbReference>
<proteinExistence type="predicted"/>
<comment type="cofactor">
    <cofactor evidence="2">
        <name>a divalent metal cation</name>
        <dbReference type="ChEBI" id="CHEBI:60240"/>
    </cofactor>
</comment>
<protein>
    <recommendedName>
        <fullName evidence="4">histidine kinase</fullName>
        <ecNumber evidence="4">2.7.13.3</ecNumber>
    </recommendedName>
</protein>
<dbReference type="InterPro" id="IPR005467">
    <property type="entry name" value="His_kinase_dom"/>
</dbReference>
<dbReference type="InterPro" id="IPR050428">
    <property type="entry name" value="TCS_sensor_his_kinase"/>
</dbReference>
<dbReference type="Gene3D" id="6.10.340.10">
    <property type="match status" value="1"/>
</dbReference>
<feature type="domain" description="HAMP" evidence="14">
    <location>
        <begin position="182"/>
        <end position="242"/>
    </location>
</feature>
<dbReference type="FunFam" id="3.30.565.10:FF:000006">
    <property type="entry name" value="Sensor histidine kinase WalK"/>
    <property type="match status" value="1"/>
</dbReference>
<dbReference type="Pfam" id="PF02518">
    <property type="entry name" value="HATPase_c"/>
    <property type="match status" value="1"/>
</dbReference>
<dbReference type="CDD" id="cd00075">
    <property type="entry name" value="HATPase"/>
    <property type="match status" value="1"/>
</dbReference>
<dbReference type="PROSITE" id="PS50109">
    <property type="entry name" value="HIS_KIN"/>
    <property type="match status" value="1"/>
</dbReference>
<keyword evidence="11 12" id="KW-0472">Membrane</keyword>
<name>A0A8J3LZU3_9MICO</name>
<evidence type="ECO:0000256" key="11">
    <source>
        <dbReference type="ARBA" id="ARBA00023136"/>
    </source>
</evidence>
<dbReference type="SMART" id="SM00387">
    <property type="entry name" value="HATPase_c"/>
    <property type="match status" value="1"/>
</dbReference>
<evidence type="ECO:0000256" key="9">
    <source>
        <dbReference type="ARBA" id="ARBA00022989"/>
    </source>
</evidence>
<dbReference type="Gene3D" id="1.10.287.130">
    <property type="match status" value="1"/>
</dbReference>